<evidence type="ECO:0000313" key="1">
    <source>
        <dbReference type="EMBL" id="DAF54615.1"/>
    </source>
</evidence>
<name>A0A8S5SVA5_9CAUD</name>
<accession>A0A8S5SVA5</accession>
<dbReference type="EMBL" id="BK032682">
    <property type="protein sequence ID" value="DAF54615.1"/>
    <property type="molecule type" value="Genomic_DNA"/>
</dbReference>
<proteinExistence type="predicted"/>
<reference evidence="1" key="1">
    <citation type="journal article" date="2021" name="Proc. Natl. Acad. Sci. U.S.A.">
        <title>A Catalog of Tens of Thousands of Viruses from Human Metagenomes Reveals Hidden Associations with Chronic Diseases.</title>
        <authorList>
            <person name="Tisza M.J."/>
            <person name="Buck C.B."/>
        </authorList>
    </citation>
    <scope>NUCLEOTIDE SEQUENCE</scope>
    <source>
        <strain evidence="1">CtqPo10</strain>
    </source>
</reference>
<sequence>MQEWYLMTPETRPNITGGFENDAFLDYKEDAFAEALSTDIAKTVILCNSDMTEIGEIRVIIMDNLANTQLKSMERSVFAVIGTLKAGMYIKFENQYWLISGYPGNNGVCEKATAILCQYKLIWQDDDGKIIRRWANFTSASKYDNGRSGNSTIILTSNNFTIWIPEDDDGTTLDGRRVFIDRVKTGQLPTKVFEITRSDDVLYLFGKDHGGILSFIADKDELNKVTDRQDLWICNYKSPTTPTLPPPEPDNPTTSVTITGGDTLRYGRAKTWTVTFSDSENQPNFTWNVKSNFKITQNIIGNKIQLKCTDDKAIDCTFTLQVLDNESNILSETTITIVG</sequence>
<protein>
    <submittedName>
        <fullName evidence="1">Head closure knob</fullName>
    </submittedName>
</protein>
<organism evidence="1">
    <name type="scientific">Siphoviridae sp. ctqPo10</name>
    <dbReference type="NCBI Taxonomy" id="2827948"/>
    <lineage>
        <taxon>Viruses</taxon>
        <taxon>Duplodnaviria</taxon>
        <taxon>Heunggongvirae</taxon>
        <taxon>Uroviricota</taxon>
        <taxon>Caudoviricetes</taxon>
    </lineage>
</organism>